<feature type="coiled-coil region" evidence="4">
    <location>
        <begin position="171"/>
        <end position="205"/>
    </location>
</feature>
<evidence type="ECO:0000256" key="1">
    <source>
        <dbReference type="ARBA" id="ARBA00010923"/>
    </source>
</evidence>
<keyword evidence="2" id="KW-0680">Restriction system</keyword>
<dbReference type="GO" id="GO:0008168">
    <property type="term" value="F:methyltransferase activity"/>
    <property type="evidence" value="ECO:0007669"/>
    <property type="project" value="UniProtKB-KW"/>
</dbReference>
<protein>
    <submittedName>
        <fullName evidence="6">N-6 DNA methylase</fullName>
    </submittedName>
</protein>
<organism evidence="6 7">
    <name type="scientific">Candidatus Roizmanbacteria bacterium GW2011_GWB1_40_7</name>
    <dbReference type="NCBI Taxonomy" id="1618482"/>
    <lineage>
        <taxon>Bacteria</taxon>
        <taxon>Candidatus Roizmaniibacteriota</taxon>
    </lineage>
</organism>
<evidence type="ECO:0000313" key="7">
    <source>
        <dbReference type="Proteomes" id="UP000034664"/>
    </source>
</evidence>
<dbReference type="AlphaFoldDB" id="A0A0G0SZ26"/>
<dbReference type="InterPro" id="IPR044946">
    <property type="entry name" value="Restrct_endonuc_typeI_TRD_sf"/>
</dbReference>
<dbReference type="GO" id="GO:0003677">
    <property type="term" value="F:DNA binding"/>
    <property type="evidence" value="ECO:0007669"/>
    <property type="project" value="UniProtKB-KW"/>
</dbReference>
<evidence type="ECO:0000256" key="3">
    <source>
        <dbReference type="ARBA" id="ARBA00023125"/>
    </source>
</evidence>
<comment type="similarity">
    <text evidence="1">Belongs to the type-I restriction system S methylase family.</text>
</comment>
<feature type="domain" description="Type I restriction modification DNA specificity" evidence="5">
    <location>
        <begin position="207"/>
        <end position="370"/>
    </location>
</feature>
<evidence type="ECO:0000313" key="6">
    <source>
        <dbReference type="EMBL" id="KKR70073.1"/>
    </source>
</evidence>
<dbReference type="EMBL" id="LBZM01000057">
    <property type="protein sequence ID" value="KKR70073.1"/>
    <property type="molecule type" value="Genomic_DNA"/>
</dbReference>
<dbReference type="GO" id="GO:0032259">
    <property type="term" value="P:methylation"/>
    <property type="evidence" value="ECO:0007669"/>
    <property type="project" value="UniProtKB-KW"/>
</dbReference>
<reference evidence="6 7" key="1">
    <citation type="journal article" date="2015" name="Nature">
        <title>rRNA introns, odd ribosomes, and small enigmatic genomes across a large radiation of phyla.</title>
        <authorList>
            <person name="Brown C.T."/>
            <person name="Hug L.A."/>
            <person name="Thomas B.C."/>
            <person name="Sharon I."/>
            <person name="Castelle C.J."/>
            <person name="Singh A."/>
            <person name="Wilkins M.J."/>
            <person name="Williams K.H."/>
            <person name="Banfield J.F."/>
        </authorList>
    </citation>
    <scope>NUCLEOTIDE SEQUENCE [LARGE SCALE GENOMIC DNA]</scope>
</reference>
<gene>
    <name evidence="6" type="ORF">UU14_C0057G0003</name>
</gene>
<dbReference type="PANTHER" id="PTHR30408">
    <property type="entry name" value="TYPE-1 RESTRICTION ENZYME ECOKI SPECIFICITY PROTEIN"/>
    <property type="match status" value="1"/>
</dbReference>
<name>A0A0G0SZ26_9BACT</name>
<dbReference type="PATRIC" id="fig|1618482.3.peg.1281"/>
<dbReference type="PANTHER" id="PTHR30408:SF12">
    <property type="entry name" value="TYPE I RESTRICTION ENZYME MJAVIII SPECIFICITY SUBUNIT"/>
    <property type="match status" value="1"/>
</dbReference>
<evidence type="ECO:0000256" key="4">
    <source>
        <dbReference type="SAM" id="Coils"/>
    </source>
</evidence>
<keyword evidence="6" id="KW-0808">Transferase</keyword>
<keyword evidence="3" id="KW-0238">DNA-binding</keyword>
<sequence>MYIEKIKIVESGDYNLSGDRYRIVTDYTNAKWPLVELGEVIDINFGERITKSKNFGSKYPVYGGGGESFRTDNFNREDEYVISRFAMAENCVRFVKGQFWMMDSGGTFSIKEECKNKLIKEFVGKILLSKQSEIFACARGGAQKNINVDHFKKIKIPLPPVETQKEIIEQIEVKQNAIEHAKAIIENLERERRYFSQSLRKLNDIPMVELGKISKIIGGGTPSKENGAYWKNGTVKWLSAKYIGDDQKVKGYDLITEEAVKDTATKIAPKNSTILVSRVSVGKFAFADQDYAINQDLTAIIPNENVEPKYILYASFDLAERISKDAQGVGVRGVTRDYIEKLKIPLPPSEIQKQMVEEMGKEETIIEANKKLIGIMEQKISDVLSEI</sequence>
<keyword evidence="4" id="KW-0175">Coiled coil</keyword>
<dbReference type="InterPro" id="IPR000055">
    <property type="entry name" value="Restrct_endonuc_typeI_TRD"/>
</dbReference>
<dbReference type="Pfam" id="PF01420">
    <property type="entry name" value="Methylase_S"/>
    <property type="match status" value="2"/>
</dbReference>
<dbReference type="InterPro" id="IPR052021">
    <property type="entry name" value="Type-I_RS_S_subunit"/>
</dbReference>
<keyword evidence="6" id="KW-0489">Methyltransferase</keyword>
<evidence type="ECO:0000256" key="2">
    <source>
        <dbReference type="ARBA" id="ARBA00022747"/>
    </source>
</evidence>
<dbReference type="GO" id="GO:0009307">
    <property type="term" value="P:DNA restriction-modification system"/>
    <property type="evidence" value="ECO:0007669"/>
    <property type="project" value="UniProtKB-KW"/>
</dbReference>
<comment type="caution">
    <text evidence="6">The sequence shown here is derived from an EMBL/GenBank/DDBJ whole genome shotgun (WGS) entry which is preliminary data.</text>
</comment>
<dbReference type="Proteomes" id="UP000034664">
    <property type="component" value="Unassembled WGS sequence"/>
</dbReference>
<accession>A0A0G0SZ26</accession>
<proteinExistence type="inferred from homology"/>
<dbReference type="Gene3D" id="3.90.220.20">
    <property type="entry name" value="DNA methylase specificity domains"/>
    <property type="match status" value="2"/>
</dbReference>
<dbReference type="SUPFAM" id="SSF116734">
    <property type="entry name" value="DNA methylase specificity domain"/>
    <property type="match status" value="2"/>
</dbReference>
<evidence type="ECO:0000259" key="5">
    <source>
        <dbReference type="Pfam" id="PF01420"/>
    </source>
</evidence>
<feature type="domain" description="Type I restriction modification DNA specificity" evidence="5">
    <location>
        <begin position="31"/>
        <end position="190"/>
    </location>
</feature>